<feature type="binding site" evidence="2">
    <location>
        <position position="147"/>
    </location>
    <ligand>
        <name>Mn(2+)</name>
        <dbReference type="ChEBI" id="CHEBI:29035"/>
        <label>2</label>
    </ligand>
</feature>
<dbReference type="PANTHER" id="PTHR11014:SF63">
    <property type="entry name" value="METALLOPEPTIDASE, PUTATIVE (AFU_ORTHOLOGUE AFUA_6G09600)-RELATED"/>
    <property type="match status" value="1"/>
</dbReference>
<feature type="binding site" evidence="2">
    <location>
        <position position="111"/>
    </location>
    <ligand>
        <name>Mn(2+)</name>
        <dbReference type="ChEBI" id="CHEBI:29035"/>
        <label>2</label>
    </ligand>
</feature>
<evidence type="ECO:0000313" key="4">
    <source>
        <dbReference type="EMBL" id="OON72168.1"/>
    </source>
</evidence>
<evidence type="ECO:0000259" key="3">
    <source>
        <dbReference type="Pfam" id="PF07687"/>
    </source>
</evidence>
<sequence>MHHKPSDLDSGLLTRLTELYKDLHRHPELSGDEVRTAAALARALEPLGYEVTTEVGGHGIVAVLRNGPGPTVMLRADIDALPVQERTGLPYASEEQATAPDGTTVPVMHACGHDMHATCLIGAAHLLDAGKDSWSGTLLLVLQPAEELITGARAMVDDGLFERFPKPDIVLGQHVGPLPAGMVGYREGEMMAGVDSASITLHGRGGHGARPETTIDPVLLAASVVVRLQGIVSREVPPQETAVLTVGKLQAGTKDNIVPDRAEIGLTVRTYSENARNIIRAAVERVVNAEAAASASPVPPTIEWTMSAPVLVSDVEATRTTVAALTRRLGAERLFPMPLVTASEDVGVFGREAGVPTVFWFWGGLDHDTVVDAMASGTHETLPGNHSPEFAPVLEPTLETGVEALVTGALAWLGE</sequence>
<dbReference type="PIRSF" id="PIRSF005962">
    <property type="entry name" value="Pept_M20D_amidohydro"/>
    <property type="match status" value="1"/>
</dbReference>
<dbReference type="InterPro" id="IPR011650">
    <property type="entry name" value="Peptidase_M20_dimer"/>
</dbReference>
<dbReference type="Proteomes" id="UP000190539">
    <property type="component" value="Unassembled WGS sequence"/>
</dbReference>
<protein>
    <submittedName>
        <fullName evidence="4">Amidohydrolase</fullName>
    </submittedName>
</protein>
<gene>
    <name evidence="4" type="ORF">B1H18_30695</name>
</gene>
<dbReference type="InterPro" id="IPR036264">
    <property type="entry name" value="Bact_exopeptidase_dim_dom"/>
</dbReference>
<dbReference type="PANTHER" id="PTHR11014">
    <property type="entry name" value="PEPTIDASE M20 FAMILY MEMBER"/>
    <property type="match status" value="1"/>
</dbReference>
<dbReference type="Gene3D" id="3.40.630.10">
    <property type="entry name" value="Zn peptidases"/>
    <property type="match status" value="1"/>
</dbReference>
<proteinExistence type="predicted"/>
<keyword evidence="2" id="KW-0464">Manganese</keyword>
<dbReference type="Pfam" id="PF01546">
    <property type="entry name" value="Peptidase_M20"/>
    <property type="match status" value="1"/>
</dbReference>
<dbReference type="InterPro" id="IPR002933">
    <property type="entry name" value="Peptidase_M20"/>
</dbReference>
<comment type="caution">
    <text evidence="4">The sequence shown here is derived from an EMBL/GenBank/DDBJ whole genome shotgun (WGS) entry which is preliminary data.</text>
</comment>
<dbReference type="Gene3D" id="3.30.70.360">
    <property type="match status" value="1"/>
</dbReference>
<comment type="cofactor">
    <cofactor evidence="2">
        <name>Mn(2+)</name>
        <dbReference type="ChEBI" id="CHEBI:29035"/>
    </cofactor>
    <text evidence="2">The Mn(2+) ion enhances activity.</text>
</comment>
<evidence type="ECO:0000313" key="5">
    <source>
        <dbReference type="Proteomes" id="UP000190539"/>
    </source>
</evidence>
<dbReference type="Pfam" id="PF07687">
    <property type="entry name" value="M20_dimer"/>
    <property type="match status" value="1"/>
</dbReference>
<name>A0A1V4A1A7_9ACTN</name>
<evidence type="ECO:0000256" key="1">
    <source>
        <dbReference type="ARBA" id="ARBA00022801"/>
    </source>
</evidence>
<dbReference type="STRING" id="83656.B1H18_30695"/>
<dbReference type="RefSeq" id="WP_077973721.1">
    <property type="nucleotide sequence ID" value="NZ_CP045178.1"/>
</dbReference>
<keyword evidence="1 4" id="KW-0378">Hydrolase</keyword>
<dbReference type="AlphaFoldDB" id="A0A1V4A1A7"/>
<keyword evidence="2" id="KW-0479">Metal-binding</keyword>
<feature type="domain" description="Peptidase M20 dimerisation" evidence="3">
    <location>
        <begin position="193"/>
        <end position="292"/>
    </location>
</feature>
<dbReference type="GO" id="GO:0050118">
    <property type="term" value="F:N-acetyldiaminopimelate deacetylase activity"/>
    <property type="evidence" value="ECO:0007669"/>
    <property type="project" value="UniProtKB-ARBA"/>
</dbReference>
<evidence type="ECO:0000256" key="2">
    <source>
        <dbReference type="PIRSR" id="PIRSR005962-1"/>
    </source>
</evidence>
<dbReference type="GO" id="GO:0046872">
    <property type="term" value="F:metal ion binding"/>
    <property type="evidence" value="ECO:0007669"/>
    <property type="project" value="UniProtKB-KW"/>
</dbReference>
<accession>A0A1V4A1A7</accession>
<keyword evidence="5" id="KW-1185">Reference proteome</keyword>
<dbReference type="NCBIfam" id="TIGR01891">
    <property type="entry name" value="amidohydrolases"/>
    <property type="match status" value="1"/>
</dbReference>
<dbReference type="EMBL" id="MVFC01000041">
    <property type="protein sequence ID" value="OON72168.1"/>
    <property type="molecule type" value="Genomic_DNA"/>
</dbReference>
<dbReference type="SUPFAM" id="SSF53187">
    <property type="entry name" value="Zn-dependent exopeptidases"/>
    <property type="match status" value="1"/>
</dbReference>
<dbReference type="SUPFAM" id="SSF55031">
    <property type="entry name" value="Bacterial exopeptidase dimerisation domain"/>
    <property type="match status" value="1"/>
</dbReference>
<feature type="binding site" evidence="2">
    <location>
        <position position="174"/>
    </location>
    <ligand>
        <name>Mn(2+)</name>
        <dbReference type="ChEBI" id="CHEBI:29035"/>
        <label>2</label>
    </ligand>
</feature>
<organism evidence="4 5">
    <name type="scientific">Streptomyces tsukubensis</name>
    <dbReference type="NCBI Taxonomy" id="83656"/>
    <lineage>
        <taxon>Bacteria</taxon>
        <taxon>Bacillati</taxon>
        <taxon>Actinomycetota</taxon>
        <taxon>Actinomycetes</taxon>
        <taxon>Kitasatosporales</taxon>
        <taxon>Streptomycetaceae</taxon>
        <taxon>Streptomyces</taxon>
    </lineage>
</organism>
<dbReference type="FunFam" id="3.30.70.360:FF:000001">
    <property type="entry name" value="N-acetyldiaminopimelate deacetylase"/>
    <property type="match status" value="1"/>
</dbReference>
<reference evidence="4 5" key="1">
    <citation type="submission" date="2017-02" db="EMBL/GenBank/DDBJ databases">
        <title>Draft Genome Sequence of Streptomyces tsukubaensis F601, a Producer of the immunosuppressant tacrolimus FK506.</title>
        <authorList>
            <person name="Zong G."/>
            <person name="Zhong C."/>
            <person name="Fu J."/>
            <person name="Qin R."/>
            <person name="Cao G."/>
        </authorList>
    </citation>
    <scope>NUCLEOTIDE SEQUENCE [LARGE SCALE GENOMIC DNA]</scope>
    <source>
        <strain evidence="4 5">F601</strain>
    </source>
</reference>
<dbReference type="GO" id="GO:0019877">
    <property type="term" value="P:diaminopimelate biosynthetic process"/>
    <property type="evidence" value="ECO:0007669"/>
    <property type="project" value="UniProtKB-ARBA"/>
</dbReference>
<dbReference type="OrthoDB" id="9777385at2"/>
<feature type="binding site" evidence="2">
    <location>
        <position position="386"/>
    </location>
    <ligand>
        <name>Mn(2+)</name>
        <dbReference type="ChEBI" id="CHEBI:29035"/>
        <label>2</label>
    </ligand>
</feature>
<dbReference type="InterPro" id="IPR017439">
    <property type="entry name" value="Amidohydrolase"/>
</dbReference>
<feature type="binding site" evidence="2">
    <location>
        <position position="113"/>
    </location>
    <ligand>
        <name>Mn(2+)</name>
        <dbReference type="ChEBI" id="CHEBI:29035"/>
        <label>2</label>
    </ligand>
</feature>